<dbReference type="AlphaFoldDB" id="A0A182SSA9"/>
<evidence type="ECO:0000313" key="4">
    <source>
        <dbReference type="Proteomes" id="UP000075901"/>
    </source>
</evidence>
<dbReference type="InterPro" id="IPR037140">
    <property type="entry name" value="VHL_beta_dom_sf"/>
</dbReference>
<dbReference type="SUPFAM" id="SSF49468">
    <property type="entry name" value="VHL"/>
    <property type="match status" value="1"/>
</dbReference>
<evidence type="ECO:0000259" key="2">
    <source>
        <dbReference type="Pfam" id="PF01847"/>
    </source>
</evidence>
<accession>A0A182SSA9</accession>
<comment type="similarity">
    <text evidence="1">Belongs to the VHL family.</text>
</comment>
<feature type="domain" description="von Hippel-Lindau disease tumour suppressor beta" evidence="2">
    <location>
        <begin position="7"/>
        <end position="83"/>
    </location>
</feature>
<dbReference type="VEuPathDB" id="VectorBase:AMAM012404"/>
<dbReference type="CDD" id="cd05468">
    <property type="entry name" value="pVHL"/>
    <property type="match status" value="1"/>
</dbReference>
<dbReference type="Pfam" id="PF01847">
    <property type="entry name" value="VHL"/>
    <property type="match status" value="1"/>
</dbReference>
<dbReference type="FunFam" id="2.60.40.780:FF:000001">
    <property type="entry name" value="von Hippel-Lindau disease tumor suppressor"/>
    <property type="match status" value="1"/>
</dbReference>
<evidence type="ECO:0000256" key="1">
    <source>
        <dbReference type="ARBA" id="ARBA00010057"/>
    </source>
</evidence>
<proteinExistence type="inferred from homology"/>
<dbReference type="InterPro" id="IPR022772">
    <property type="entry name" value="VHL_tumour_suppress_b/a_dom"/>
</dbReference>
<dbReference type="Proteomes" id="UP000075901">
    <property type="component" value="Unassembled WGS sequence"/>
</dbReference>
<sequence>MDHEPSLRSQNSEVRSFVLFRNTTGRVVDVFWVNYSSQLIHYTTLQPGAECMVNTYVTHPWVFKDKLCNERMHVRQQPVFLPEPWYRSFSGGGRLNRKEVIIHYPLRTLKENCLSRIVALLAEQQAD</sequence>
<keyword evidence="4" id="KW-1185">Reference proteome</keyword>
<dbReference type="Gene3D" id="2.60.40.780">
    <property type="entry name" value="von Hippel-Lindau disease tumour suppressor, beta domain"/>
    <property type="match status" value="1"/>
</dbReference>
<name>A0A182SSA9_9DIPT</name>
<protein>
    <recommendedName>
        <fullName evidence="2">von Hippel-Lindau disease tumour suppressor beta domain-containing protein</fullName>
    </recommendedName>
</protein>
<dbReference type="InterPro" id="IPR036208">
    <property type="entry name" value="VHL_sf"/>
</dbReference>
<reference evidence="4" key="1">
    <citation type="submission" date="2013-09" db="EMBL/GenBank/DDBJ databases">
        <title>The Genome Sequence of Anopheles maculatus species B.</title>
        <authorList>
            <consortium name="The Broad Institute Genomics Platform"/>
            <person name="Neafsey D.E."/>
            <person name="Besansky N."/>
            <person name="Howell P."/>
            <person name="Walton C."/>
            <person name="Young S.K."/>
            <person name="Zeng Q."/>
            <person name="Gargeya S."/>
            <person name="Fitzgerald M."/>
            <person name="Haas B."/>
            <person name="Abouelleil A."/>
            <person name="Allen A.W."/>
            <person name="Alvarado L."/>
            <person name="Arachchi H.M."/>
            <person name="Berlin A.M."/>
            <person name="Chapman S.B."/>
            <person name="Gainer-Dewar J."/>
            <person name="Goldberg J."/>
            <person name="Griggs A."/>
            <person name="Gujja S."/>
            <person name="Hansen M."/>
            <person name="Howarth C."/>
            <person name="Imamovic A."/>
            <person name="Ireland A."/>
            <person name="Larimer J."/>
            <person name="McCowan C."/>
            <person name="Murphy C."/>
            <person name="Pearson M."/>
            <person name="Poon T.W."/>
            <person name="Priest M."/>
            <person name="Roberts A."/>
            <person name="Saif S."/>
            <person name="Shea T."/>
            <person name="Sisk P."/>
            <person name="Sykes S."/>
            <person name="Wortman J."/>
            <person name="Nusbaum C."/>
            <person name="Birren B."/>
        </authorList>
    </citation>
    <scope>NUCLEOTIDE SEQUENCE [LARGE SCALE GENOMIC DNA]</scope>
    <source>
        <strain evidence="4">maculatus3</strain>
    </source>
</reference>
<dbReference type="EnsemblMetazoa" id="AMAM012404-RA">
    <property type="protein sequence ID" value="AMAM012404-PA"/>
    <property type="gene ID" value="AMAM012404"/>
</dbReference>
<reference evidence="3" key="2">
    <citation type="submission" date="2020-05" db="UniProtKB">
        <authorList>
            <consortium name="EnsemblMetazoa"/>
        </authorList>
    </citation>
    <scope>IDENTIFICATION</scope>
    <source>
        <strain evidence="3">maculatus3</strain>
    </source>
</reference>
<evidence type="ECO:0000313" key="3">
    <source>
        <dbReference type="EnsemblMetazoa" id="AMAM012404-PA"/>
    </source>
</evidence>
<organism evidence="3 4">
    <name type="scientific">Anopheles maculatus</name>
    <dbReference type="NCBI Taxonomy" id="74869"/>
    <lineage>
        <taxon>Eukaryota</taxon>
        <taxon>Metazoa</taxon>
        <taxon>Ecdysozoa</taxon>
        <taxon>Arthropoda</taxon>
        <taxon>Hexapoda</taxon>
        <taxon>Insecta</taxon>
        <taxon>Pterygota</taxon>
        <taxon>Neoptera</taxon>
        <taxon>Endopterygota</taxon>
        <taxon>Diptera</taxon>
        <taxon>Nematocera</taxon>
        <taxon>Culicoidea</taxon>
        <taxon>Culicidae</taxon>
        <taxon>Anophelinae</taxon>
        <taxon>Anopheles</taxon>
        <taxon>Anopheles maculatus group</taxon>
    </lineage>
</organism>
<dbReference type="InterPro" id="IPR024053">
    <property type="entry name" value="VHL_beta_dom"/>
</dbReference>